<accession>U4LSR9</accession>
<dbReference type="EMBL" id="HF936600">
    <property type="protein sequence ID" value="CCX34694.1"/>
    <property type="molecule type" value="Genomic_DNA"/>
</dbReference>
<organism evidence="1 2">
    <name type="scientific">Pyronema omphalodes (strain CBS 100304)</name>
    <name type="common">Pyronema confluens</name>
    <dbReference type="NCBI Taxonomy" id="1076935"/>
    <lineage>
        <taxon>Eukaryota</taxon>
        <taxon>Fungi</taxon>
        <taxon>Dikarya</taxon>
        <taxon>Ascomycota</taxon>
        <taxon>Pezizomycotina</taxon>
        <taxon>Pezizomycetes</taxon>
        <taxon>Pezizales</taxon>
        <taxon>Pyronemataceae</taxon>
        <taxon>Pyronema</taxon>
    </lineage>
</organism>
<evidence type="ECO:0000313" key="1">
    <source>
        <dbReference type="EMBL" id="CCX34694.1"/>
    </source>
</evidence>
<dbReference type="Proteomes" id="UP000018144">
    <property type="component" value="Unassembled WGS sequence"/>
</dbReference>
<protein>
    <submittedName>
        <fullName evidence="1">Uncharacterized protein</fullName>
    </submittedName>
</protein>
<name>U4LSR9_PYROM</name>
<evidence type="ECO:0000313" key="2">
    <source>
        <dbReference type="Proteomes" id="UP000018144"/>
    </source>
</evidence>
<gene>
    <name evidence="1" type="ORF">PCON_04189</name>
</gene>
<keyword evidence="2" id="KW-1185">Reference proteome</keyword>
<reference evidence="1 2" key="1">
    <citation type="journal article" date="2013" name="PLoS Genet.">
        <title>The genome and development-dependent transcriptomes of Pyronema confluens: a window into fungal evolution.</title>
        <authorList>
            <person name="Traeger S."/>
            <person name="Altegoer F."/>
            <person name="Freitag M."/>
            <person name="Gabaldon T."/>
            <person name="Kempken F."/>
            <person name="Kumar A."/>
            <person name="Marcet-Houben M."/>
            <person name="Poggeler S."/>
            <person name="Stajich J.E."/>
            <person name="Nowrousian M."/>
        </authorList>
    </citation>
    <scope>NUCLEOTIDE SEQUENCE [LARGE SCALE GENOMIC DNA]</scope>
    <source>
        <strain evidence="2">CBS 100304</strain>
        <tissue evidence="1">Vegetative mycelium</tissue>
    </source>
</reference>
<dbReference type="AlphaFoldDB" id="U4LSR9"/>
<sequence length="111" mass="12546">MIIGNPVVHDSIPITTAKNFSTTATDRILLRPPHAYFSCSASYANHGAFIRLLSKAYQRCTRGIPFCTRNYFTRFSLLVSLVLPTSASTYIAGGFRHPPRQYGMIVPHRRW</sequence>
<proteinExistence type="predicted"/>